<sequence length="171" mass="19770">MKEMFQDYCRAKNKLVRMFGIDVKHRWNTTYLMLHQLKGYEKIISVFIDSLHFRSNDTDEDGDVGGCGGCFHTNSDAMGLDYSKAYQHARDELFRVFRLYQTELSVARRVPKKTPQKKKQSKSSAMNLWKKIRGKEQASSSGSRSNWNSDIEADARMQHRLEDPEIADAPA</sequence>
<dbReference type="Proteomes" id="UP000059680">
    <property type="component" value="Chromosome 10"/>
</dbReference>
<name>A0A0P0XSW0_ORYSJ</name>
<feature type="region of interest" description="Disordered" evidence="1">
    <location>
        <begin position="109"/>
        <end position="171"/>
    </location>
</feature>
<dbReference type="InParanoid" id="A0A0P0XSW0"/>
<feature type="compositionally biased region" description="Basic and acidic residues" evidence="1">
    <location>
        <begin position="153"/>
        <end position="163"/>
    </location>
</feature>
<dbReference type="PaxDb" id="39947-A0A0P0XSW0"/>
<feature type="compositionally biased region" description="Basic residues" evidence="1">
    <location>
        <begin position="109"/>
        <end position="121"/>
    </location>
</feature>
<accession>A0A0P0XSW0</accession>
<proteinExistence type="predicted"/>
<dbReference type="EMBL" id="AP014966">
    <property type="protein sequence ID" value="BAT10381.1"/>
    <property type="molecule type" value="Genomic_DNA"/>
</dbReference>
<reference evidence="3" key="1">
    <citation type="journal article" date="2005" name="Nature">
        <title>The map-based sequence of the rice genome.</title>
        <authorList>
            <consortium name="International rice genome sequencing project (IRGSP)"/>
            <person name="Matsumoto T."/>
            <person name="Wu J."/>
            <person name="Kanamori H."/>
            <person name="Katayose Y."/>
            <person name="Fujisawa M."/>
            <person name="Namiki N."/>
            <person name="Mizuno H."/>
            <person name="Yamamoto K."/>
            <person name="Antonio B.A."/>
            <person name="Baba T."/>
            <person name="Sakata K."/>
            <person name="Nagamura Y."/>
            <person name="Aoki H."/>
            <person name="Arikawa K."/>
            <person name="Arita K."/>
            <person name="Bito T."/>
            <person name="Chiden Y."/>
            <person name="Fujitsuka N."/>
            <person name="Fukunaka R."/>
            <person name="Hamada M."/>
            <person name="Harada C."/>
            <person name="Hayashi A."/>
            <person name="Hijishita S."/>
            <person name="Honda M."/>
            <person name="Hosokawa S."/>
            <person name="Ichikawa Y."/>
            <person name="Idonuma A."/>
            <person name="Iijima M."/>
            <person name="Ikeda M."/>
            <person name="Ikeno M."/>
            <person name="Ito K."/>
            <person name="Ito S."/>
            <person name="Ito T."/>
            <person name="Ito Y."/>
            <person name="Ito Y."/>
            <person name="Iwabuchi A."/>
            <person name="Kamiya K."/>
            <person name="Karasawa W."/>
            <person name="Kurita K."/>
            <person name="Katagiri S."/>
            <person name="Kikuta A."/>
            <person name="Kobayashi H."/>
            <person name="Kobayashi N."/>
            <person name="Machita K."/>
            <person name="Maehara T."/>
            <person name="Masukawa M."/>
            <person name="Mizubayashi T."/>
            <person name="Mukai Y."/>
            <person name="Nagasaki H."/>
            <person name="Nagata Y."/>
            <person name="Naito S."/>
            <person name="Nakashima M."/>
            <person name="Nakama Y."/>
            <person name="Nakamichi Y."/>
            <person name="Nakamura M."/>
            <person name="Meguro A."/>
            <person name="Negishi M."/>
            <person name="Ohta I."/>
            <person name="Ohta T."/>
            <person name="Okamoto M."/>
            <person name="Ono N."/>
            <person name="Saji S."/>
            <person name="Sakaguchi M."/>
            <person name="Sakai K."/>
            <person name="Shibata M."/>
            <person name="Shimokawa T."/>
            <person name="Song J."/>
            <person name="Takazaki Y."/>
            <person name="Terasawa K."/>
            <person name="Tsugane M."/>
            <person name="Tsuji K."/>
            <person name="Ueda S."/>
            <person name="Waki K."/>
            <person name="Yamagata H."/>
            <person name="Yamamoto M."/>
            <person name="Yamamoto S."/>
            <person name="Yamane H."/>
            <person name="Yoshiki S."/>
            <person name="Yoshihara R."/>
            <person name="Yukawa K."/>
            <person name="Zhong H."/>
            <person name="Yano M."/>
            <person name="Yuan Q."/>
            <person name="Ouyang S."/>
            <person name="Liu J."/>
            <person name="Jones K.M."/>
            <person name="Gansberger K."/>
            <person name="Moffat K."/>
            <person name="Hill J."/>
            <person name="Bera J."/>
            <person name="Fadrosh D."/>
            <person name="Jin S."/>
            <person name="Johri S."/>
            <person name="Kim M."/>
            <person name="Overton L."/>
            <person name="Reardon M."/>
            <person name="Tsitrin T."/>
            <person name="Vuong H."/>
            <person name="Weaver B."/>
            <person name="Ciecko A."/>
            <person name="Tallon L."/>
            <person name="Jackson J."/>
            <person name="Pai G."/>
            <person name="Aken S.V."/>
            <person name="Utterback T."/>
            <person name="Reidmuller S."/>
            <person name="Feldblyum T."/>
            <person name="Hsiao J."/>
            <person name="Zismann V."/>
            <person name="Iobst S."/>
            <person name="de Vazeille A.R."/>
            <person name="Buell C.R."/>
            <person name="Ying K."/>
            <person name="Li Y."/>
            <person name="Lu T."/>
            <person name="Huang Y."/>
            <person name="Zhao Q."/>
            <person name="Feng Q."/>
            <person name="Zhang L."/>
            <person name="Zhu J."/>
            <person name="Weng Q."/>
            <person name="Mu J."/>
            <person name="Lu Y."/>
            <person name="Fan D."/>
            <person name="Liu Y."/>
            <person name="Guan J."/>
            <person name="Zhang Y."/>
            <person name="Yu S."/>
            <person name="Liu X."/>
            <person name="Zhang Y."/>
            <person name="Hong G."/>
            <person name="Han B."/>
            <person name="Choisne N."/>
            <person name="Demange N."/>
            <person name="Orjeda G."/>
            <person name="Samain S."/>
            <person name="Cattolico L."/>
            <person name="Pelletier E."/>
            <person name="Couloux A."/>
            <person name="Segurens B."/>
            <person name="Wincker P."/>
            <person name="D'Hont A."/>
            <person name="Scarpelli C."/>
            <person name="Weissenbach J."/>
            <person name="Salanoubat M."/>
            <person name="Quetier F."/>
            <person name="Yu Y."/>
            <person name="Kim H.R."/>
            <person name="Rambo T."/>
            <person name="Currie J."/>
            <person name="Collura K."/>
            <person name="Luo M."/>
            <person name="Yang T."/>
            <person name="Ammiraju J.S.S."/>
            <person name="Engler F."/>
            <person name="Soderlund C."/>
            <person name="Wing R.A."/>
            <person name="Palmer L.E."/>
            <person name="de la Bastide M."/>
            <person name="Spiegel L."/>
            <person name="Nascimento L."/>
            <person name="Zutavern T."/>
            <person name="O'Shaughnessy A."/>
            <person name="Dike S."/>
            <person name="Dedhia N."/>
            <person name="Preston R."/>
            <person name="Balija V."/>
            <person name="McCombie W.R."/>
            <person name="Chow T."/>
            <person name="Chen H."/>
            <person name="Chung M."/>
            <person name="Chen C."/>
            <person name="Shaw J."/>
            <person name="Wu H."/>
            <person name="Hsiao K."/>
            <person name="Chao Y."/>
            <person name="Chu M."/>
            <person name="Cheng C."/>
            <person name="Hour A."/>
            <person name="Lee P."/>
            <person name="Lin S."/>
            <person name="Lin Y."/>
            <person name="Liou J."/>
            <person name="Liu S."/>
            <person name="Hsing Y."/>
            <person name="Raghuvanshi S."/>
            <person name="Mohanty A."/>
            <person name="Bharti A.K."/>
            <person name="Gaur A."/>
            <person name="Gupta V."/>
            <person name="Kumar D."/>
            <person name="Ravi V."/>
            <person name="Vij S."/>
            <person name="Kapur A."/>
            <person name="Khurana P."/>
            <person name="Khurana P."/>
            <person name="Khurana J.P."/>
            <person name="Tyagi A.K."/>
            <person name="Gaikwad K."/>
            <person name="Singh A."/>
            <person name="Dalal V."/>
            <person name="Srivastava S."/>
            <person name="Dixit A."/>
            <person name="Pal A.K."/>
            <person name="Ghazi I.A."/>
            <person name="Yadav M."/>
            <person name="Pandit A."/>
            <person name="Bhargava A."/>
            <person name="Sureshbabu K."/>
            <person name="Batra K."/>
            <person name="Sharma T.R."/>
            <person name="Mohapatra T."/>
            <person name="Singh N.K."/>
            <person name="Messing J."/>
            <person name="Nelson A.B."/>
            <person name="Fuks G."/>
            <person name="Kavchok S."/>
            <person name="Keizer G."/>
            <person name="Linton E."/>
            <person name="Llaca V."/>
            <person name="Song R."/>
            <person name="Tanyolac B."/>
            <person name="Young S."/>
            <person name="Ho-Il K."/>
            <person name="Hahn J.H."/>
            <person name="Sangsakoo G."/>
            <person name="Vanavichit A."/>
            <person name="de Mattos Luiz.A.T."/>
            <person name="Zimmer P.D."/>
            <person name="Malone G."/>
            <person name="Dellagostin O."/>
            <person name="de Oliveira A.C."/>
            <person name="Bevan M."/>
            <person name="Bancroft I."/>
            <person name="Minx P."/>
            <person name="Cordum H."/>
            <person name="Wilson R."/>
            <person name="Cheng Z."/>
            <person name="Jin W."/>
            <person name="Jiang J."/>
            <person name="Leong S.A."/>
            <person name="Iwama H."/>
            <person name="Gojobori T."/>
            <person name="Itoh T."/>
            <person name="Niimura Y."/>
            <person name="Fujii Y."/>
            <person name="Habara T."/>
            <person name="Sakai H."/>
            <person name="Sato Y."/>
            <person name="Wilson G."/>
            <person name="Kumar K."/>
            <person name="McCouch S."/>
            <person name="Juretic N."/>
            <person name="Hoen D."/>
            <person name="Wright S."/>
            <person name="Bruskiewich R."/>
            <person name="Bureau T."/>
            <person name="Miyao A."/>
            <person name="Hirochika H."/>
            <person name="Nishikawa T."/>
            <person name="Kadowaki K."/>
            <person name="Sugiura M."/>
            <person name="Burr B."/>
            <person name="Sasaki T."/>
        </authorList>
    </citation>
    <scope>NUCLEOTIDE SEQUENCE [LARGE SCALE GENOMIC DNA]</scope>
    <source>
        <strain evidence="3">cv. Nipponbare</strain>
    </source>
</reference>
<evidence type="ECO:0000256" key="1">
    <source>
        <dbReference type="SAM" id="MobiDB-lite"/>
    </source>
</evidence>
<organism evidence="2 3">
    <name type="scientific">Oryza sativa subsp. japonica</name>
    <name type="common">Rice</name>
    <dbReference type="NCBI Taxonomy" id="39947"/>
    <lineage>
        <taxon>Eukaryota</taxon>
        <taxon>Viridiplantae</taxon>
        <taxon>Streptophyta</taxon>
        <taxon>Embryophyta</taxon>
        <taxon>Tracheophyta</taxon>
        <taxon>Spermatophyta</taxon>
        <taxon>Magnoliopsida</taxon>
        <taxon>Liliopsida</taxon>
        <taxon>Poales</taxon>
        <taxon>Poaceae</taxon>
        <taxon>BOP clade</taxon>
        <taxon>Oryzoideae</taxon>
        <taxon>Oryzeae</taxon>
        <taxon>Oryzinae</taxon>
        <taxon>Oryza</taxon>
        <taxon>Oryza sativa</taxon>
    </lineage>
</organism>
<evidence type="ECO:0000313" key="3">
    <source>
        <dbReference type="Proteomes" id="UP000059680"/>
    </source>
</evidence>
<dbReference type="AlphaFoldDB" id="A0A0P0XSW0"/>
<protein>
    <submittedName>
        <fullName evidence="2">Os10g0335100 protein</fullName>
    </submittedName>
</protein>
<evidence type="ECO:0000313" key="2">
    <source>
        <dbReference type="EMBL" id="BAT10381.1"/>
    </source>
</evidence>
<reference evidence="2 3" key="2">
    <citation type="journal article" date="2013" name="Plant Cell Physiol.">
        <title>Rice Annotation Project Database (RAP-DB): an integrative and interactive database for rice genomics.</title>
        <authorList>
            <person name="Sakai H."/>
            <person name="Lee S.S."/>
            <person name="Tanaka T."/>
            <person name="Numa H."/>
            <person name="Kim J."/>
            <person name="Kawahara Y."/>
            <person name="Wakimoto H."/>
            <person name="Yang C.C."/>
            <person name="Iwamoto M."/>
            <person name="Abe T."/>
            <person name="Yamada Y."/>
            <person name="Muto A."/>
            <person name="Inokuchi H."/>
            <person name="Ikemura T."/>
            <person name="Matsumoto T."/>
            <person name="Sasaki T."/>
            <person name="Itoh T."/>
        </authorList>
    </citation>
    <scope>NUCLEOTIDE SEQUENCE [LARGE SCALE GENOMIC DNA]</scope>
    <source>
        <strain evidence="3">cv. Nipponbare</strain>
    </source>
</reference>
<feature type="compositionally biased region" description="Low complexity" evidence="1">
    <location>
        <begin position="139"/>
        <end position="149"/>
    </location>
</feature>
<gene>
    <name evidence="2" type="ordered locus">Os10g0335100</name>
    <name evidence="2" type="ORF">OSNPB_100335100</name>
</gene>
<dbReference type="FunCoup" id="A0A0P0XSW0">
    <property type="interactions" value="9"/>
</dbReference>
<reference evidence="2 3" key="3">
    <citation type="journal article" date="2013" name="Rice">
        <title>Improvement of the Oryza sativa Nipponbare reference genome using next generation sequence and optical map data.</title>
        <authorList>
            <person name="Kawahara Y."/>
            <person name="de la Bastide M."/>
            <person name="Hamilton J.P."/>
            <person name="Kanamori H."/>
            <person name="McCombie W.R."/>
            <person name="Ouyang S."/>
            <person name="Schwartz D.C."/>
            <person name="Tanaka T."/>
            <person name="Wu J."/>
            <person name="Zhou S."/>
            <person name="Childs K.L."/>
            <person name="Davidson R.M."/>
            <person name="Lin H."/>
            <person name="Quesada-Ocampo L."/>
            <person name="Vaillancourt B."/>
            <person name="Sakai H."/>
            <person name="Lee S.S."/>
            <person name="Kim J."/>
            <person name="Numa H."/>
            <person name="Itoh T."/>
            <person name="Buell C.R."/>
            <person name="Matsumoto T."/>
        </authorList>
    </citation>
    <scope>NUCLEOTIDE SEQUENCE [LARGE SCALE GENOMIC DNA]</scope>
    <source>
        <strain evidence="3">cv. Nipponbare</strain>
    </source>
</reference>
<keyword evidence="3" id="KW-1185">Reference proteome</keyword>